<evidence type="ECO:0000313" key="3">
    <source>
        <dbReference type="Proteomes" id="UP001175001"/>
    </source>
</evidence>
<evidence type="ECO:0000313" key="2">
    <source>
        <dbReference type="EMBL" id="KAK0644739.1"/>
    </source>
</evidence>
<protein>
    <submittedName>
        <fullName evidence="2">Uncharacterized protein</fullName>
    </submittedName>
</protein>
<sequence length="122" mass="13231">MSDNQVQPAEAAPAVTEPTAEQTASAPVEKPAEATTEAPAEAATEAATEATTEANNDVKEEAESKKDETTEGAKDNKRDHRGPRKYQKFQKKSTYAGEESSDPEQIRKQACRPPIRYAPQIS</sequence>
<dbReference type="Proteomes" id="UP001175001">
    <property type="component" value="Unassembled WGS sequence"/>
</dbReference>
<dbReference type="AlphaFoldDB" id="A0AA39Y2Y0"/>
<evidence type="ECO:0000256" key="1">
    <source>
        <dbReference type="SAM" id="MobiDB-lite"/>
    </source>
</evidence>
<dbReference type="EMBL" id="JAUJDW010000065">
    <property type="protein sequence ID" value="KAK0644739.1"/>
    <property type="molecule type" value="Genomic_DNA"/>
</dbReference>
<feature type="compositionally biased region" description="Low complexity" evidence="1">
    <location>
        <begin position="1"/>
        <end position="24"/>
    </location>
</feature>
<name>A0AA39Y2Y0_9PEZI</name>
<feature type="compositionally biased region" description="Basic and acidic residues" evidence="1">
    <location>
        <begin position="56"/>
        <end position="78"/>
    </location>
</feature>
<feature type="region of interest" description="Disordered" evidence="1">
    <location>
        <begin position="1"/>
        <end position="122"/>
    </location>
</feature>
<feature type="compositionally biased region" description="Basic residues" evidence="1">
    <location>
        <begin position="79"/>
        <end position="91"/>
    </location>
</feature>
<accession>A0AA39Y2Y0</accession>
<reference evidence="2" key="1">
    <citation type="submission" date="2023-06" db="EMBL/GenBank/DDBJ databases">
        <title>Multi-omics analyses reveal the molecular pathogenesis toolkit of Lasiodiplodia hormozganensis, a cross-kingdom pathogen.</title>
        <authorList>
            <person name="Felix C."/>
            <person name="Meneses R."/>
            <person name="Goncalves M.F.M."/>
            <person name="Tilleman L."/>
            <person name="Duarte A.S."/>
            <person name="Jorrin-Novo J.V."/>
            <person name="Van De Peer Y."/>
            <person name="Deforce D."/>
            <person name="Van Nieuwerburgh F."/>
            <person name="Esteves A.C."/>
            <person name="Alves A."/>
        </authorList>
    </citation>
    <scope>NUCLEOTIDE SEQUENCE</scope>
    <source>
        <strain evidence="2">CBS 339.90</strain>
    </source>
</reference>
<proteinExistence type="predicted"/>
<keyword evidence="3" id="KW-1185">Reference proteome</keyword>
<gene>
    <name evidence="2" type="ORF">DIS24_g8586</name>
</gene>
<comment type="caution">
    <text evidence="2">The sequence shown here is derived from an EMBL/GenBank/DDBJ whole genome shotgun (WGS) entry which is preliminary data.</text>
</comment>
<organism evidence="2 3">
    <name type="scientific">Lasiodiplodia hormozganensis</name>
    <dbReference type="NCBI Taxonomy" id="869390"/>
    <lineage>
        <taxon>Eukaryota</taxon>
        <taxon>Fungi</taxon>
        <taxon>Dikarya</taxon>
        <taxon>Ascomycota</taxon>
        <taxon>Pezizomycotina</taxon>
        <taxon>Dothideomycetes</taxon>
        <taxon>Dothideomycetes incertae sedis</taxon>
        <taxon>Botryosphaeriales</taxon>
        <taxon>Botryosphaeriaceae</taxon>
        <taxon>Lasiodiplodia</taxon>
    </lineage>
</organism>
<feature type="compositionally biased region" description="Low complexity" evidence="1">
    <location>
        <begin position="33"/>
        <end position="54"/>
    </location>
</feature>